<keyword evidence="2 4" id="KW-0808">Transferase</keyword>
<dbReference type="Pfam" id="PF00535">
    <property type="entry name" value="Glycos_transf_2"/>
    <property type="match status" value="1"/>
</dbReference>
<sequence length="332" mass="38479">MMTELISILVPIYGVEKYIERCSRSLFGQTYFNIEYIFVDDCTKDNSIGILKKVLMDYPLRAKKVKIVSHSTNRGLSAARNTALTHAEGAYIMHVDSDDYLSECAVETAYKKIICCNADVLVFGINLIFENKIVRLHQYDEGTKEDYVKKLIARKSLSCVWNKMYKRDVLFKGISSIEGINMGEDYALSPRLMYNASKIIYLDEPLYNYVQYNSMAYTKVFTEKSLYSLIQAEKTVRDFFENLNDAILYKDALVCGRLNLAIDLLKSICLYTPKQQRAHFLNKVVTTFNLKENGFSAFSLNKYMVLFAQKRMYVLLYMLVSLGYMVKKWMKH</sequence>
<dbReference type="CDD" id="cd00761">
    <property type="entry name" value="Glyco_tranf_GTA_type"/>
    <property type="match status" value="1"/>
</dbReference>
<protein>
    <submittedName>
        <fullName evidence="4">Glycosyltransferase family 2 protein</fullName>
    </submittedName>
</protein>
<dbReference type="SUPFAM" id="SSF53448">
    <property type="entry name" value="Nucleotide-diphospho-sugar transferases"/>
    <property type="match status" value="1"/>
</dbReference>
<evidence type="ECO:0000256" key="1">
    <source>
        <dbReference type="ARBA" id="ARBA00022676"/>
    </source>
</evidence>
<evidence type="ECO:0000259" key="3">
    <source>
        <dbReference type="Pfam" id="PF00535"/>
    </source>
</evidence>
<evidence type="ECO:0000256" key="2">
    <source>
        <dbReference type="ARBA" id="ARBA00022679"/>
    </source>
</evidence>
<name>A0A413B7Q9_BACSE</name>
<proteinExistence type="predicted"/>
<dbReference type="RefSeq" id="WP_117857820.1">
    <property type="nucleotide sequence ID" value="NZ_JAQCOO010000011.1"/>
</dbReference>
<evidence type="ECO:0000313" key="5">
    <source>
        <dbReference type="Proteomes" id="UP000285150"/>
    </source>
</evidence>
<dbReference type="InterPro" id="IPR029044">
    <property type="entry name" value="Nucleotide-diphossugar_trans"/>
</dbReference>
<dbReference type="GO" id="GO:0016758">
    <property type="term" value="F:hexosyltransferase activity"/>
    <property type="evidence" value="ECO:0007669"/>
    <property type="project" value="UniProtKB-ARBA"/>
</dbReference>
<accession>A0A413B7Q9</accession>
<dbReference type="PANTHER" id="PTHR22916">
    <property type="entry name" value="GLYCOSYLTRANSFERASE"/>
    <property type="match status" value="1"/>
</dbReference>
<keyword evidence="1" id="KW-0328">Glycosyltransferase</keyword>
<dbReference type="PANTHER" id="PTHR22916:SF51">
    <property type="entry name" value="GLYCOSYLTRANSFERASE EPSH-RELATED"/>
    <property type="match status" value="1"/>
</dbReference>
<gene>
    <name evidence="4" type="ORF">DWV77_07970</name>
</gene>
<evidence type="ECO:0000313" key="4">
    <source>
        <dbReference type="EMBL" id="RGW34256.1"/>
    </source>
</evidence>
<dbReference type="InterPro" id="IPR001173">
    <property type="entry name" value="Glyco_trans_2-like"/>
</dbReference>
<dbReference type="EMBL" id="QSAF01000007">
    <property type="protein sequence ID" value="RGW34256.1"/>
    <property type="molecule type" value="Genomic_DNA"/>
</dbReference>
<dbReference type="AlphaFoldDB" id="A0A413B7Q9"/>
<dbReference type="Gene3D" id="3.90.550.10">
    <property type="entry name" value="Spore Coat Polysaccharide Biosynthesis Protein SpsA, Chain A"/>
    <property type="match status" value="1"/>
</dbReference>
<dbReference type="Proteomes" id="UP000285150">
    <property type="component" value="Unassembled WGS sequence"/>
</dbReference>
<reference evidence="4 5" key="1">
    <citation type="submission" date="2018-08" db="EMBL/GenBank/DDBJ databases">
        <title>A genome reference for cultivated species of the human gut microbiota.</title>
        <authorList>
            <person name="Zou Y."/>
            <person name="Xue W."/>
            <person name="Luo G."/>
        </authorList>
    </citation>
    <scope>NUCLEOTIDE SEQUENCE [LARGE SCALE GENOMIC DNA]</scope>
    <source>
        <strain evidence="4 5">AF12-7</strain>
    </source>
</reference>
<feature type="domain" description="Glycosyltransferase 2-like" evidence="3">
    <location>
        <begin position="7"/>
        <end position="168"/>
    </location>
</feature>
<organism evidence="4 5">
    <name type="scientific">Bacteroides stercoris</name>
    <dbReference type="NCBI Taxonomy" id="46506"/>
    <lineage>
        <taxon>Bacteria</taxon>
        <taxon>Pseudomonadati</taxon>
        <taxon>Bacteroidota</taxon>
        <taxon>Bacteroidia</taxon>
        <taxon>Bacteroidales</taxon>
        <taxon>Bacteroidaceae</taxon>
        <taxon>Bacteroides</taxon>
    </lineage>
</organism>
<comment type="caution">
    <text evidence="4">The sequence shown here is derived from an EMBL/GenBank/DDBJ whole genome shotgun (WGS) entry which is preliminary data.</text>
</comment>